<dbReference type="InterPro" id="IPR058245">
    <property type="entry name" value="NreC/VraR/RcsB-like_REC"/>
</dbReference>
<organism evidence="6 7">
    <name type="scientific">Mangrovivirga cuniculi</name>
    <dbReference type="NCBI Taxonomy" id="2715131"/>
    <lineage>
        <taxon>Bacteria</taxon>
        <taxon>Pseudomonadati</taxon>
        <taxon>Bacteroidota</taxon>
        <taxon>Cytophagia</taxon>
        <taxon>Cytophagales</taxon>
        <taxon>Mangrovivirgaceae</taxon>
        <taxon>Mangrovivirga</taxon>
    </lineage>
</organism>
<dbReference type="OrthoDB" id="9797341at2"/>
<evidence type="ECO:0000256" key="2">
    <source>
        <dbReference type="ARBA" id="ARBA00023125"/>
    </source>
</evidence>
<dbReference type="EMBL" id="CP028923">
    <property type="protein sequence ID" value="QCK13727.1"/>
    <property type="molecule type" value="Genomic_DNA"/>
</dbReference>
<dbReference type="InterPro" id="IPR011006">
    <property type="entry name" value="CheY-like_superfamily"/>
</dbReference>
<evidence type="ECO:0000256" key="1">
    <source>
        <dbReference type="ARBA" id="ARBA00022553"/>
    </source>
</evidence>
<dbReference type="CDD" id="cd17535">
    <property type="entry name" value="REC_NarL-like"/>
    <property type="match status" value="1"/>
</dbReference>
<feature type="domain" description="Response regulatory" evidence="5">
    <location>
        <begin position="7"/>
        <end position="123"/>
    </location>
</feature>
<dbReference type="PRINTS" id="PR00038">
    <property type="entry name" value="HTHLUXR"/>
</dbReference>
<feature type="modified residue" description="4-aspartylphosphate" evidence="3">
    <location>
        <position position="58"/>
    </location>
</feature>
<dbReference type="Pfam" id="PF00196">
    <property type="entry name" value="GerE"/>
    <property type="match status" value="1"/>
</dbReference>
<keyword evidence="1 3" id="KW-0597">Phosphoprotein</keyword>
<gene>
    <name evidence="6" type="ORF">DCC35_02630</name>
</gene>
<dbReference type="AlphaFoldDB" id="A0A4D7JGB0"/>
<keyword evidence="2 6" id="KW-0238">DNA-binding</keyword>
<proteinExistence type="predicted"/>
<evidence type="ECO:0000256" key="3">
    <source>
        <dbReference type="PROSITE-ProRule" id="PRU00169"/>
    </source>
</evidence>
<dbReference type="InterPro" id="IPR016032">
    <property type="entry name" value="Sig_transdc_resp-reg_C-effctor"/>
</dbReference>
<evidence type="ECO:0000259" key="4">
    <source>
        <dbReference type="PROSITE" id="PS50043"/>
    </source>
</evidence>
<dbReference type="SUPFAM" id="SSF52172">
    <property type="entry name" value="CheY-like"/>
    <property type="match status" value="1"/>
</dbReference>
<dbReference type="Gene3D" id="3.40.50.2300">
    <property type="match status" value="1"/>
</dbReference>
<dbReference type="InterPro" id="IPR001789">
    <property type="entry name" value="Sig_transdc_resp-reg_receiver"/>
</dbReference>
<dbReference type="KEGG" id="fpf:DCC35_02630"/>
<dbReference type="Proteomes" id="UP000298616">
    <property type="component" value="Chromosome"/>
</dbReference>
<evidence type="ECO:0000259" key="5">
    <source>
        <dbReference type="PROSITE" id="PS50110"/>
    </source>
</evidence>
<accession>A0A4D7JGB0</accession>
<dbReference type="Pfam" id="PF00072">
    <property type="entry name" value="Response_reg"/>
    <property type="match status" value="1"/>
</dbReference>
<reference evidence="6 7" key="1">
    <citation type="submission" date="2018-04" db="EMBL/GenBank/DDBJ databases">
        <title>Complete genome uncultured novel isolate.</title>
        <authorList>
            <person name="Merlino G."/>
        </authorList>
    </citation>
    <scope>NUCLEOTIDE SEQUENCE [LARGE SCALE GENOMIC DNA]</scope>
    <source>
        <strain evidence="7">R1DC9</strain>
    </source>
</reference>
<evidence type="ECO:0000313" key="6">
    <source>
        <dbReference type="EMBL" id="QCK13727.1"/>
    </source>
</evidence>
<dbReference type="PROSITE" id="PS50110">
    <property type="entry name" value="RESPONSE_REGULATORY"/>
    <property type="match status" value="1"/>
</dbReference>
<keyword evidence="7" id="KW-1185">Reference proteome</keyword>
<sequence length="219" mass="24780">MNIKNTNIIIADDHALFRKGLASLVKMTFNIPEIREAGGGKELIKLIEEDKPDLILLDLNMPNMDGVDAASFIINNYPDIKILVISMFDDERYVHHMMEMGANGYILKNAEPEEVEKAISNVLKYGYYFNDLVNDVVKKGFGKSNTSNHFGFKDNINLTQREAEILILISKEYTNSEIADKIHLSPRTVESYRQELLKKIGAKNTAGLVKFAVKNKLID</sequence>
<dbReference type="PROSITE" id="PS50043">
    <property type="entry name" value="HTH_LUXR_2"/>
    <property type="match status" value="1"/>
</dbReference>
<dbReference type="GO" id="GO:0003677">
    <property type="term" value="F:DNA binding"/>
    <property type="evidence" value="ECO:0007669"/>
    <property type="project" value="UniProtKB-KW"/>
</dbReference>
<feature type="domain" description="HTH luxR-type" evidence="4">
    <location>
        <begin position="151"/>
        <end position="216"/>
    </location>
</feature>
<dbReference type="GO" id="GO:0006355">
    <property type="term" value="P:regulation of DNA-templated transcription"/>
    <property type="evidence" value="ECO:0007669"/>
    <property type="project" value="InterPro"/>
</dbReference>
<evidence type="ECO:0000313" key="7">
    <source>
        <dbReference type="Proteomes" id="UP000298616"/>
    </source>
</evidence>
<dbReference type="PANTHER" id="PTHR43214">
    <property type="entry name" value="TWO-COMPONENT RESPONSE REGULATOR"/>
    <property type="match status" value="1"/>
</dbReference>
<dbReference type="RefSeq" id="WP_137089324.1">
    <property type="nucleotide sequence ID" value="NZ_CP028923.1"/>
</dbReference>
<dbReference type="SMART" id="SM00421">
    <property type="entry name" value="HTH_LUXR"/>
    <property type="match status" value="1"/>
</dbReference>
<dbReference type="CDD" id="cd06170">
    <property type="entry name" value="LuxR_C_like"/>
    <property type="match status" value="1"/>
</dbReference>
<dbReference type="PANTHER" id="PTHR43214:SF43">
    <property type="entry name" value="TWO-COMPONENT RESPONSE REGULATOR"/>
    <property type="match status" value="1"/>
</dbReference>
<dbReference type="GO" id="GO:0000160">
    <property type="term" value="P:phosphorelay signal transduction system"/>
    <property type="evidence" value="ECO:0007669"/>
    <property type="project" value="InterPro"/>
</dbReference>
<name>A0A4D7JGB0_9BACT</name>
<protein>
    <submittedName>
        <fullName evidence="6">DNA-binding response regulator</fullName>
    </submittedName>
</protein>
<dbReference type="SMART" id="SM00448">
    <property type="entry name" value="REC"/>
    <property type="match status" value="1"/>
</dbReference>
<dbReference type="InterPro" id="IPR000792">
    <property type="entry name" value="Tscrpt_reg_LuxR_C"/>
</dbReference>
<dbReference type="SUPFAM" id="SSF46894">
    <property type="entry name" value="C-terminal effector domain of the bipartite response regulators"/>
    <property type="match status" value="1"/>
</dbReference>
<dbReference type="InterPro" id="IPR039420">
    <property type="entry name" value="WalR-like"/>
</dbReference>